<dbReference type="Proteomes" id="UP000829398">
    <property type="component" value="Chromosome 9"/>
</dbReference>
<organism evidence="1 2">
    <name type="scientific">Citrus sinensis</name>
    <name type="common">Sweet orange</name>
    <name type="synonym">Citrus aurantium var. sinensis</name>
    <dbReference type="NCBI Taxonomy" id="2711"/>
    <lineage>
        <taxon>Eukaryota</taxon>
        <taxon>Viridiplantae</taxon>
        <taxon>Streptophyta</taxon>
        <taxon>Embryophyta</taxon>
        <taxon>Tracheophyta</taxon>
        <taxon>Spermatophyta</taxon>
        <taxon>Magnoliopsida</taxon>
        <taxon>eudicotyledons</taxon>
        <taxon>Gunneridae</taxon>
        <taxon>Pentapetalae</taxon>
        <taxon>rosids</taxon>
        <taxon>malvids</taxon>
        <taxon>Sapindales</taxon>
        <taxon>Rutaceae</taxon>
        <taxon>Aurantioideae</taxon>
        <taxon>Citrus</taxon>
    </lineage>
</organism>
<protein>
    <submittedName>
        <fullName evidence="1">Cyclin-dependent kinase inhibitor</fullName>
    </submittedName>
</protein>
<proteinExistence type="predicted"/>
<accession>A0ACB8I1D5</accession>
<dbReference type="EMBL" id="CM039178">
    <property type="protein sequence ID" value="KAH9680889.1"/>
    <property type="molecule type" value="Genomic_DNA"/>
</dbReference>
<keyword evidence="1" id="KW-0649">Protein kinase inhibitor</keyword>
<gene>
    <name evidence="1" type="ORF">KPL71_026726</name>
</gene>
<evidence type="ECO:0000313" key="2">
    <source>
        <dbReference type="Proteomes" id="UP000829398"/>
    </source>
</evidence>
<keyword evidence="2" id="KW-1185">Reference proteome</keyword>
<name>A0ACB8I1D5_CITSI</name>
<comment type="caution">
    <text evidence="1">The sequence shown here is derived from an EMBL/GenBank/DDBJ whole genome shotgun (WGS) entry which is preliminary data.</text>
</comment>
<evidence type="ECO:0000313" key="1">
    <source>
        <dbReference type="EMBL" id="KAH9680889.1"/>
    </source>
</evidence>
<reference evidence="2" key="1">
    <citation type="journal article" date="2023" name="Hortic. Res.">
        <title>A chromosome-level phased genome enabling allele-level studies in sweet orange: a case study on citrus Huanglongbing tolerance.</title>
        <authorList>
            <person name="Wu B."/>
            <person name="Yu Q."/>
            <person name="Deng Z."/>
            <person name="Duan Y."/>
            <person name="Luo F."/>
            <person name="Gmitter F. Jr."/>
        </authorList>
    </citation>
    <scope>NUCLEOTIDE SEQUENCE [LARGE SCALE GENOMIC DNA]</scope>
    <source>
        <strain evidence="2">cv. Valencia</strain>
    </source>
</reference>
<sequence>MGKYMRKAKTAAGEVAVMEVTQSSPLGVRTRAKTLALQKATSAGAGGSGSYLQLRSRRLEKPAALVNETSGRRRRRRKENSRARERSRGKKNVDEVEEEKETDDVAATAVEVEEEEENGNKNLDIEASFGENALESEARERGTRESTPCSLIRDPEIIRTPGSSNRPTSSMQNREAQISACSLIPTAHEIDKFFADTEEEQQRQFIEKYTTTFISPAFLYTSQKLLDCSICDIPSISSFTFMLADIRCGLFAGTTMIP</sequence>